<dbReference type="InterPro" id="IPR003760">
    <property type="entry name" value="PnrA-like"/>
</dbReference>
<dbReference type="PANTHER" id="PTHR34296">
    <property type="entry name" value="TRANSCRIPTIONAL ACTIVATOR PROTEIN MED"/>
    <property type="match status" value="1"/>
</dbReference>
<keyword evidence="10" id="KW-1185">Reference proteome</keyword>
<evidence type="ECO:0000256" key="7">
    <source>
        <dbReference type="SAM" id="SignalP"/>
    </source>
</evidence>
<feature type="chain" id="PRO_5044282368" description="ABC transporter substrate-binding protein PnrA-like domain-containing protein" evidence="7">
    <location>
        <begin position="26"/>
        <end position="355"/>
    </location>
</feature>
<protein>
    <recommendedName>
        <fullName evidence="8">ABC transporter substrate-binding protein PnrA-like domain-containing protein</fullName>
    </recommendedName>
</protein>
<evidence type="ECO:0000256" key="6">
    <source>
        <dbReference type="ARBA" id="ARBA00023288"/>
    </source>
</evidence>
<comment type="caution">
    <text evidence="9">The sequence shown here is derived from an EMBL/GenBank/DDBJ whole genome shotgun (WGS) entry which is preliminary data.</text>
</comment>
<dbReference type="EMBL" id="RSCK01000030">
    <property type="protein sequence ID" value="RUT11183.1"/>
    <property type="molecule type" value="Genomic_DNA"/>
</dbReference>
<dbReference type="InterPro" id="IPR028082">
    <property type="entry name" value="Peripla_BP_I"/>
</dbReference>
<reference evidence="9 10" key="1">
    <citation type="journal article" date="2019" name="Genome Biol. Evol.">
        <title>Day and night: Metabolic profiles and evolutionary relationships of six axenic non-marine cyanobacteria.</title>
        <authorList>
            <person name="Will S.E."/>
            <person name="Henke P."/>
            <person name="Boedeker C."/>
            <person name="Huang S."/>
            <person name="Brinkmann H."/>
            <person name="Rohde M."/>
            <person name="Jarek M."/>
            <person name="Friedl T."/>
            <person name="Seufert S."/>
            <person name="Schumacher M."/>
            <person name="Overmann J."/>
            <person name="Neumann-Schaal M."/>
            <person name="Petersen J."/>
        </authorList>
    </citation>
    <scope>NUCLEOTIDE SEQUENCE [LARGE SCALE GENOMIC DNA]</scope>
    <source>
        <strain evidence="9 10">SAG 39.79</strain>
    </source>
</reference>
<dbReference type="SUPFAM" id="SSF53822">
    <property type="entry name" value="Periplasmic binding protein-like I"/>
    <property type="match status" value="1"/>
</dbReference>
<evidence type="ECO:0000256" key="1">
    <source>
        <dbReference type="ARBA" id="ARBA00004193"/>
    </source>
</evidence>
<comment type="similarity">
    <text evidence="2">Belongs to the BMP lipoprotein family.</text>
</comment>
<dbReference type="RefSeq" id="WP_127023580.1">
    <property type="nucleotide sequence ID" value="NZ_JAVKZF010000002.1"/>
</dbReference>
<dbReference type="GO" id="GO:0005886">
    <property type="term" value="C:plasma membrane"/>
    <property type="evidence" value="ECO:0007669"/>
    <property type="project" value="UniProtKB-SubCell"/>
</dbReference>
<evidence type="ECO:0000313" key="9">
    <source>
        <dbReference type="EMBL" id="RUT11183.1"/>
    </source>
</evidence>
<evidence type="ECO:0000256" key="2">
    <source>
        <dbReference type="ARBA" id="ARBA00008610"/>
    </source>
</evidence>
<evidence type="ECO:0000313" key="10">
    <source>
        <dbReference type="Proteomes" id="UP000282574"/>
    </source>
</evidence>
<keyword evidence="3" id="KW-1003">Cell membrane</keyword>
<organism evidence="9 10">
    <name type="scientific">Chroococcidiopsis cubana SAG 39.79</name>
    <dbReference type="NCBI Taxonomy" id="388085"/>
    <lineage>
        <taxon>Bacteria</taxon>
        <taxon>Bacillati</taxon>
        <taxon>Cyanobacteriota</taxon>
        <taxon>Cyanophyceae</taxon>
        <taxon>Chroococcidiopsidales</taxon>
        <taxon>Chroococcidiopsidaceae</taxon>
        <taxon>Chroococcidiopsis</taxon>
    </lineage>
</organism>
<sequence length="355" mass="37672">MLEISRRKFVLYGAAALGTSLLLKACGNSNPTQTSNSPTPAAGGGEGFKVAIALPGVRSDKAWNQAGYEGVNIAKQKLGAETAYVEQVAQPDQAEALSDFARRGFNVVFAHGGQFDAAVEQVATQFPKTFFVAVNGSVNAENVAALRIDHLQASYLCGIIAASMTKSNRLAYLAGQSFEATLQELRGFELGAKSVKPNVQISSSFTGDWNDIARAKEATLAIISSGADVIYQWLDNSSPAVLQAASDKGIYAFGNTTDQLNVAPKAVLTSALKRIDLAIAFLAEQAKNGQIKGQTYALGLARPDILNLGQFGQMVPEGLQKQVLSTRQAIIDNKITFENCQEGGKETRCVKTAST</sequence>
<feature type="signal peptide" evidence="7">
    <location>
        <begin position="1"/>
        <end position="25"/>
    </location>
</feature>
<keyword evidence="5" id="KW-0472">Membrane</keyword>
<dbReference type="CDD" id="cd06304">
    <property type="entry name" value="PBP1_BmpA_Med_PnrA-like"/>
    <property type="match status" value="1"/>
</dbReference>
<evidence type="ECO:0000256" key="5">
    <source>
        <dbReference type="ARBA" id="ARBA00023136"/>
    </source>
</evidence>
<keyword evidence="6" id="KW-0449">Lipoprotein</keyword>
<accession>A0AB37UIH9</accession>
<evidence type="ECO:0000256" key="3">
    <source>
        <dbReference type="ARBA" id="ARBA00022475"/>
    </source>
</evidence>
<dbReference type="InterPro" id="IPR050957">
    <property type="entry name" value="BMP_lipoprotein"/>
</dbReference>
<evidence type="ECO:0000256" key="4">
    <source>
        <dbReference type="ARBA" id="ARBA00022729"/>
    </source>
</evidence>
<proteinExistence type="inferred from homology"/>
<evidence type="ECO:0000259" key="8">
    <source>
        <dbReference type="Pfam" id="PF02608"/>
    </source>
</evidence>
<gene>
    <name evidence="9" type="ORF">DSM107010_35770</name>
</gene>
<name>A0AB37UIH9_9CYAN</name>
<dbReference type="Gene3D" id="3.40.50.2300">
    <property type="match status" value="2"/>
</dbReference>
<dbReference type="Proteomes" id="UP000282574">
    <property type="component" value="Unassembled WGS sequence"/>
</dbReference>
<dbReference type="PANTHER" id="PTHR34296:SF2">
    <property type="entry name" value="ABC TRANSPORTER GUANOSINE-BINDING PROTEIN NUPN"/>
    <property type="match status" value="1"/>
</dbReference>
<dbReference type="AlphaFoldDB" id="A0AB37UIH9"/>
<keyword evidence="4 7" id="KW-0732">Signal</keyword>
<dbReference type="Pfam" id="PF02608">
    <property type="entry name" value="Bmp"/>
    <property type="match status" value="1"/>
</dbReference>
<feature type="domain" description="ABC transporter substrate-binding protein PnrA-like" evidence="8">
    <location>
        <begin position="49"/>
        <end position="336"/>
    </location>
</feature>
<comment type="subcellular location">
    <subcellularLocation>
        <location evidence="1">Cell membrane</location>
        <topology evidence="1">Lipid-anchor</topology>
    </subcellularLocation>
</comment>